<reference evidence="2" key="1">
    <citation type="submission" date="2023-08" db="EMBL/GenBank/DDBJ databases">
        <title>Black Yeasts Isolated from many extreme environments.</title>
        <authorList>
            <person name="Coleine C."/>
            <person name="Stajich J.E."/>
            <person name="Selbmann L."/>
        </authorList>
    </citation>
    <scope>NUCLEOTIDE SEQUENCE</scope>
    <source>
        <strain evidence="2">CCFEE 5401</strain>
    </source>
</reference>
<feature type="compositionally biased region" description="Polar residues" evidence="1">
    <location>
        <begin position="369"/>
        <end position="390"/>
    </location>
</feature>
<feature type="region of interest" description="Disordered" evidence="1">
    <location>
        <begin position="95"/>
        <end position="180"/>
    </location>
</feature>
<feature type="compositionally biased region" description="Polar residues" evidence="1">
    <location>
        <begin position="642"/>
        <end position="653"/>
    </location>
</feature>
<protein>
    <submittedName>
        <fullName evidence="2">Uncharacterized protein</fullName>
    </submittedName>
</protein>
<feature type="region of interest" description="Disordered" evidence="1">
    <location>
        <begin position="527"/>
        <end position="590"/>
    </location>
</feature>
<dbReference type="Pfam" id="PF12396">
    <property type="entry name" value="DUF3659"/>
    <property type="match status" value="1"/>
</dbReference>
<feature type="compositionally biased region" description="Polar residues" evidence="1">
    <location>
        <begin position="944"/>
        <end position="960"/>
    </location>
</feature>
<proteinExistence type="predicted"/>
<feature type="region of interest" description="Disordered" evidence="1">
    <location>
        <begin position="872"/>
        <end position="978"/>
    </location>
</feature>
<evidence type="ECO:0000313" key="3">
    <source>
        <dbReference type="Proteomes" id="UP001310890"/>
    </source>
</evidence>
<feature type="region of interest" description="Disordered" evidence="1">
    <location>
        <begin position="710"/>
        <end position="815"/>
    </location>
</feature>
<feature type="compositionally biased region" description="Basic residues" evidence="1">
    <location>
        <begin position="1027"/>
        <end position="1039"/>
    </location>
</feature>
<feature type="compositionally biased region" description="Basic and acidic residues" evidence="1">
    <location>
        <begin position="299"/>
        <end position="311"/>
    </location>
</feature>
<feature type="compositionally biased region" description="Polar residues" evidence="1">
    <location>
        <begin position="267"/>
        <end position="288"/>
    </location>
</feature>
<feature type="region of interest" description="Disordered" evidence="1">
    <location>
        <begin position="1"/>
        <end position="72"/>
    </location>
</feature>
<feature type="compositionally biased region" description="Polar residues" evidence="1">
    <location>
        <begin position="95"/>
        <end position="105"/>
    </location>
</feature>
<feature type="compositionally biased region" description="Basic and acidic residues" evidence="1">
    <location>
        <begin position="10"/>
        <end position="24"/>
    </location>
</feature>
<feature type="region of interest" description="Disordered" evidence="1">
    <location>
        <begin position="369"/>
        <end position="405"/>
    </location>
</feature>
<feature type="compositionally biased region" description="Polar residues" evidence="1">
    <location>
        <begin position="139"/>
        <end position="150"/>
    </location>
</feature>
<feature type="region of interest" description="Disordered" evidence="1">
    <location>
        <begin position="192"/>
        <end position="211"/>
    </location>
</feature>
<accession>A0AAN7YKQ3</accession>
<evidence type="ECO:0000256" key="1">
    <source>
        <dbReference type="SAM" id="MobiDB-lite"/>
    </source>
</evidence>
<gene>
    <name evidence="2" type="ORF">LTR62_002819</name>
</gene>
<feature type="region of interest" description="Disordered" evidence="1">
    <location>
        <begin position="221"/>
        <end position="316"/>
    </location>
</feature>
<dbReference type="AlphaFoldDB" id="A0AAN7YKQ3"/>
<feature type="region of interest" description="Disordered" evidence="1">
    <location>
        <begin position="633"/>
        <end position="681"/>
    </location>
</feature>
<comment type="caution">
    <text evidence="2">The sequence shown here is derived from an EMBL/GenBank/DDBJ whole genome shotgun (WGS) entry which is preliminary data.</text>
</comment>
<evidence type="ECO:0000313" key="2">
    <source>
        <dbReference type="EMBL" id="KAK5118306.1"/>
    </source>
</evidence>
<feature type="compositionally biased region" description="Polar residues" evidence="1">
    <location>
        <begin position="556"/>
        <end position="567"/>
    </location>
</feature>
<sequence>MSIFKRKSKAEKEETKEKKGEKVDKKKKKSVGAEKESSTITPTSQPYKHVPSHAAADAVPKVPGRGNGVDRKRISREAFDYAIGYAPPVNNAQVVQAPSSGQSTPLAPYRGFNGGSGIQRNSSAEVFITAPDAPPLPNNQPATRQQNNWNEAERPPRTNDGYYSSKQHDAPSYDSPVLGNPKMAAAAHRDRGYVNPISPHNSADSGYGSVVHSRTPSELNYGLDSISKPHLPQSDSGFLPELSLSEELAREPAFSESSFVDDEAQETHTVTSSQAENATSIGRSSKSYRISKAKQTRFGRLDESAQGDDRGAAQSEQLIGKHCPSHQLPELVQQKRPDSATLLQSRHVQSSTSTFGDFELPLHTSASVRQSTQVAQRAADPSTQVSSSKSPETEQRSLAERSTLSPPAAYQQTYFAPLTQINSLGGTLSSGSVEGLKVNKRGKVLDEEGEVIAELVEGDIMDCVRQRCNAKGEVLDDRGRVVGLVQIHEVTLDSPIARPSSSAMPTPPANQYAAYFPNVVSSIADPPPDEVSSYPVVSGSGRRASTTSQRRESFTPAWQHQSSNIQSGMAKELRDHMASAGGASQSAVQPLDLSTGDGVVELEAPETQTRVEEEELMPILDYSDIFMPPTTAERSAFRDETPTTSRPFGQTERTVNEETASKSSVVEPRSKPKKFMSTSLESQTYQTVPYEQMQQPGPEPDIGTTAKHFQRQMPRGNEVQESTMPAPTAPRSVAQWAAQLHSRKPKSSTPAVIPALESEQVVQQTQSANNVPSLGQSQSRPSATRISNSSMARPVMSPVPEDKPAEPTGPTLADAVQTPQMFSYKGDIPTTDGVQMASPRAGSIKAPSLAGSNKQGFVALPNAAPFGGVKASQYSSAGGLASRPAPGRQFSTGAPAPRQMPGLQTRNSVTRAPLKRSPLSSQGRLTVTIGGSIASADIHAENSPPESDQGSSDGSHNAASANGPPVRRNSLRSMMSTGNKARTYFTHGGRVTVEDGDLMAAQQAAVGKVEAQEKVPTPSVAAETSGKRKNKFGMFGRKG</sequence>
<feature type="compositionally biased region" description="Low complexity" evidence="1">
    <location>
        <begin position="578"/>
        <end position="587"/>
    </location>
</feature>
<name>A0AAN7YKQ3_9PEZI</name>
<dbReference type="InterPro" id="IPR022124">
    <property type="entry name" value="DUF3659"/>
</dbReference>
<dbReference type="EMBL" id="JAVRRL010000002">
    <property type="protein sequence ID" value="KAK5118306.1"/>
    <property type="molecule type" value="Genomic_DNA"/>
</dbReference>
<dbReference type="Proteomes" id="UP001310890">
    <property type="component" value="Unassembled WGS sequence"/>
</dbReference>
<feature type="region of interest" description="Disordered" evidence="1">
    <location>
        <begin position="1004"/>
        <end position="1039"/>
    </location>
</feature>
<organism evidence="2 3">
    <name type="scientific">Meristemomyces frigidus</name>
    <dbReference type="NCBI Taxonomy" id="1508187"/>
    <lineage>
        <taxon>Eukaryota</taxon>
        <taxon>Fungi</taxon>
        <taxon>Dikarya</taxon>
        <taxon>Ascomycota</taxon>
        <taxon>Pezizomycotina</taxon>
        <taxon>Dothideomycetes</taxon>
        <taxon>Dothideomycetidae</taxon>
        <taxon>Mycosphaerellales</taxon>
        <taxon>Teratosphaeriaceae</taxon>
        <taxon>Meristemomyces</taxon>
    </lineage>
</organism>
<feature type="compositionally biased region" description="Polar residues" evidence="1">
    <location>
        <begin position="760"/>
        <end position="791"/>
    </location>
</feature>